<accession>A0A9Q0LVK8</accession>
<dbReference type="AlphaFoldDB" id="A0A9Q0LVK8"/>
<dbReference type="OrthoDB" id="6079689at2759"/>
<comment type="caution">
    <text evidence="1">The sequence shown here is derived from an EMBL/GenBank/DDBJ whole genome shotgun (WGS) entry which is preliminary data.</text>
</comment>
<gene>
    <name evidence="1" type="ORF">M0811_04492</name>
</gene>
<dbReference type="Proteomes" id="UP001149090">
    <property type="component" value="Unassembled WGS sequence"/>
</dbReference>
<dbReference type="GO" id="GO:0016788">
    <property type="term" value="F:hydrolase activity, acting on ester bonds"/>
    <property type="evidence" value="ECO:0007669"/>
    <property type="project" value="InterPro"/>
</dbReference>
<dbReference type="InterPro" id="IPR001130">
    <property type="entry name" value="TatD-like"/>
</dbReference>
<organism evidence="1 2">
    <name type="scientific">Anaeramoeba ignava</name>
    <name type="common">Anaerobic marine amoeba</name>
    <dbReference type="NCBI Taxonomy" id="1746090"/>
    <lineage>
        <taxon>Eukaryota</taxon>
        <taxon>Metamonada</taxon>
        <taxon>Anaeramoebidae</taxon>
        <taxon>Anaeramoeba</taxon>
    </lineage>
</organism>
<sequence length="141" mass="16699">MIFEKDIENKLVEFMEKLKIKACVMGVLDFIIIIFLPKEDQIEAEEDTLKYSKNLFQKEWKFHVHCYTSLEFAENIMKEWPNAYFDLLVTDGPYMAPVPYRGKIAHPGMIPKLLIKLFQLKIQKEKVYSTLVENAKNFINF</sequence>
<reference evidence="1" key="1">
    <citation type="submission" date="2022-10" db="EMBL/GenBank/DDBJ databases">
        <title>Novel sulphate-reducing endosymbionts in the free-living metamonad Anaeramoeba.</title>
        <authorList>
            <person name="Jerlstrom-Hultqvist J."/>
            <person name="Cepicka I."/>
            <person name="Gallot-Lavallee L."/>
            <person name="Salas-Leiva D."/>
            <person name="Curtis B.A."/>
            <person name="Zahonova K."/>
            <person name="Pipaliya S."/>
            <person name="Dacks J."/>
            <person name="Roger A.J."/>
        </authorList>
    </citation>
    <scope>NUCLEOTIDE SEQUENCE</scope>
    <source>
        <strain evidence="1">BMAN</strain>
    </source>
</reference>
<dbReference type="EMBL" id="JAPDFW010000033">
    <property type="protein sequence ID" value="KAJ5079471.1"/>
    <property type="molecule type" value="Genomic_DNA"/>
</dbReference>
<name>A0A9Q0LVK8_ANAIG</name>
<proteinExistence type="predicted"/>
<dbReference type="Gene3D" id="3.20.20.140">
    <property type="entry name" value="Metal-dependent hydrolases"/>
    <property type="match status" value="1"/>
</dbReference>
<dbReference type="SUPFAM" id="SSF51556">
    <property type="entry name" value="Metallo-dependent hydrolases"/>
    <property type="match status" value="1"/>
</dbReference>
<keyword evidence="2" id="KW-1185">Reference proteome</keyword>
<evidence type="ECO:0000313" key="1">
    <source>
        <dbReference type="EMBL" id="KAJ5079471.1"/>
    </source>
</evidence>
<protein>
    <submittedName>
        <fullName evidence="1">Deoxyribonuclease tatdn2-related</fullName>
    </submittedName>
</protein>
<dbReference type="InterPro" id="IPR032466">
    <property type="entry name" value="Metal_Hydrolase"/>
</dbReference>
<evidence type="ECO:0000313" key="2">
    <source>
        <dbReference type="Proteomes" id="UP001149090"/>
    </source>
</evidence>
<dbReference type="Pfam" id="PF01026">
    <property type="entry name" value="TatD_DNase"/>
    <property type="match status" value="1"/>
</dbReference>